<evidence type="ECO:0000259" key="2">
    <source>
        <dbReference type="SMART" id="SM00769"/>
    </source>
</evidence>
<dbReference type="InterPro" id="IPR013783">
    <property type="entry name" value="Ig-like_fold"/>
</dbReference>
<accession>A0A7D5TTK6</accession>
<dbReference type="GeneID" id="56082439"/>
<dbReference type="Proteomes" id="UP000509346">
    <property type="component" value="Chromosome"/>
</dbReference>
<dbReference type="OrthoDB" id="105458at2157"/>
<feature type="domain" description="Water stress and hypersensitive response" evidence="2">
    <location>
        <begin position="231"/>
        <end position="358"/>
    </location>
</feature>
<dbReference type="InterPro" id="IPR004864">
    <property type="entry name" value="LEA_2"/>
</dbReference>
<gene>
    <name evidence="3" type="ORF">HZS54_07580</name>
</gene>
<dbReference type="InterPro" id="IPR013990">
    <property type="entry name" value="WHy-dom"/>
</dbReference>
<dbReference type="SUPFAM" id="SSF117070">
    <property type="entry name" value="LEA14-like"/>
    <property type="match status" value="1"/>
</dbReference>
<feature type="transmembrane region" description="Helical" evidence="1">
    <location>
        <begin position="34"/>
        <end position="54"/>
    </location>
</feature>
<keyword evidence="1" id="KW-1133">Transmembrane helix</keyword>
<protein>
    <submittedName>
        <fullName evidence="3">LEA type 2 family protein</fullName>
    </submittedName>
</protein>
<sequence>MSEADSADPDARGSDEKGWRDRAETLVATWPRRIGAGLGALVGLFVLLYLLGIIGAPAAGLVDRGDWGKVTDDRTEIVTTVWVDNPNPIGVSLGDTVTADYDIRLNDVLLAEGEKSNISVPRGNSTEQLRTDVLNDRLADWWVRYVRSNETVAVDVNATLRVDTPIPVTHEVRRNRTMLTESTPVIDSLSASANRTSGTYTRSVGASEASDSVLEGVDLGETGSLTVGYEIERGWATWGDVTANRTTVVFHMRVHNPGDVPVPGSPEGIGVGIDLNDIPTFEADSGELSARNTESPLLIQPGETREVAFAVTMDNDRVDEWFTSHVRNGERTTVESRVQLVLANPVTGDSLRIPRDSATVYDCSFRTAILVDGQNTTSDCEPPSVPAGG</sequence>
<keyword evidence="1" id="KW-0812">Transmembrane</keyword>
<dbReference type="Pfam" id="PF03168">
    <property type="entry name" value="LEA_2"/>
    <property type="match status" value="1"/>
</dbReference>
<dbReference type="KEGG" id="hpel:HZS54_07580"/>
<dbReference type="RefSeq" id="WP_179921544.1">
    <property type="nucleotide sequence ID" value="NZ_CP058909.1"/>
</dbReference>
<keyword evidence="4" id="KW-1185">Reference proteome</keyword>
<keyword evidence="1" id="KW-0472">Membrane</keyword>
<dbReference type="GO" id="GO:0009269">
    <property type="term" value="P:response to desiccation"/>
    <property type="evidence" value="ECO:0007669"/>
    <property type="project" value="InterPro"/>
</dbReference>
<evidence type="ECO:0000313" key="3">
    <source>
        <dbReference type="EMBL" id="QLH81494.1"/>
    </source>
</evidence>
<evidence type="ECO:0000256" key="1">
    <source>
        <dbReference type="SAM" id="Phobius"/>
    </source>
</evidence>
<dbReference type="Gene3D" id="2.60.40.10">
    <property type="entry name" value="Immunoglobulins"/>
    <property type="match status" value="2"/>
</dbReference>
<proteinExistence type="predicted"/>
<feature type="domain" description="Water stress and hypersensitive response" evidence="2">
    <location>
        <begin position="60"/>
        <end position="179"/>
    </location>
</feature>
<dbReference type="AlphaFoldDB" id="A0A7D5TTK6"/>
<reference evidence="3 4" key="1">
    <citation type="submission" date="2020-07" db="EMBL/GenBank/DDBJ databases">
        <title>Halosimplex litoreum sp. nov. and Halosimplex rubrum sp. nov., isolated from different salt environments.</title>
        <authorList>
            <person name="Cui H."/>
        </authorList>
    </citation>
    <scope>NUCLEOTIDE SEQUENCE [LARGE SCALE GENOMIC DNA]</scope>
    <source>
        <strain evidence="3 4">R2</strain>
    </source>
</reference>
<name>A0A7D5TTK6_9EURY</name>
<dbReference type="EMBL" id="CP058909">
    <property type="protein sequence ID" value="QLH81494.1"/>
    <property type="molecule type" value="Genomic_DNA"/>
</dbReference>
<organism evidence="3 4">
    <name type="scientific">Halosimplex pelagicum</name>
    <dbReference type="NCBI Taxonomy" id="869886"/>
    <lineage>
        <taxon>Archaea</taxon>
        <taxon>Methanobacteriati</taxon>
        <taxon>Methanobacteriota</taxon>
        <taxon>Stenosarchaea group</taxon>
        <taxon>Halobacteria</taxon>
        <taxon>Halobacteriales</taxon>
        <taxon>Haloarculaceae</taxon>
        <taxon>Halosimplex</taxon>
    </lineage>
</organism>
<evidence type="ECO:0000313" key="4">
    <source>
        <dbReference type="Proteomes" id="UP000509346"/>
    </source>
</evidence>
<dbReference type="SMART" id="SM00769">
    <property type="entry name" value="WHy"/>
    <property type="match status" value="2"/>
</dbReference>